<evidence type="ECO:0000313" key="1">
    <source>
        <dbReference type="EMBL" id="KAL2737852.1"/>
    </source>
</evidence>
<comment type="caution">
    <text evidence="1">The sequence shown here is derived from an EMBL/GenBank/DDBJ whole genome shotgun (WGS) entry which is preliminary data.</text>
</comment>
<keyword evidence="2" id="KW-1185">Reference proteome</keyword>
<accession>A0ABD2BYJ5</accession>
<protein>
    <submittedName>
        <fullName evidence="1">Uncharacterized protein</fullName>
    </submittedName>
</protein>
<reference evidence="1 2" key="1">
    <citation type="journal article" date="2024" name="Ann. Entomol. Soc. Am.">
        <title>Genomic analyses of the southern and eastern yellowjacket wasps (Hymenoptera: Vespidae) reveal evolutionary signatures of social life.</title>
        <authorList>
            <person name="Catto M.A."/>
            <person name="Caine P.B."/>
            <person name="Orr S.E."/>
            <person name="Hunt B.G."/>
            <person name="Goodisman M.A.D."/>
        </authorList>
    </citation>
    <scope>NUCLEOTIDE SEQUENCE [LARGE SCALE GENOMIC DNA]</scope>
    <source>
        <strain evidence="1">233</strain>
        <tissue evidence="1">Head and thorax</tissue>
    </source>
</reference>
<sequence>MTLEEIQAKMLLCKIFFGIGENQCINSKRLDSCQESSEKYFAGRLSLRSLTFRREIFGGSESREDPTLVLWIIELAKGNTQPFLSEKAMYYFVQIHFQLVLLQMFAFNRLTKRATAFRTVLYLDSSKRRLKGRNIRRKLSGKSMHALTPNFNERVFMTILGYSKSFEDNLRDM</sequence>
<name>A0ABD2BYJ5_VESSQ</name>
<proteinExistence type="predicted"/>
<dbReference type="Proteomes" id="UP001607302">
    <property type="component" value="Unassembled WGS sequence"/>
</dbReference>
<evidence type="ECO:0000313" key="2">
    <source>
        <dbReference type="Proteomes" id="UP001607302"/>
    </source>
</evidence>
<organism evidence="1 2">
    <name type="scientific">Vespula squamosa</name>
    <name type="common">Southern yellow jacket</name>
    <name type="synonym">Wasp</name>
    <dbReference type="NCBI Taxonomy" id="30214"/>
    <lineage>
        <taxon>Eukaryota</taxon>
        <taxon>Metazoa</taxon>
        <taxon>Ecdysozoa</taxon>
        <taxon>Arthropoda</taxon>
        <taxon>Hexapoda</taxon>
        <taxon>Insecta</taxon>
        <taxon>Pterygota</taxon>
        <taxon>Neoptera</taxon>
        <taxon>Endopterygota</taxon>
        <taxon>Hymenoptera</taxon>
        <taxon>Apocrita</taxon>
        <taxon>Aculeata</taxon>
        <taxon>Vespoidea</taxon>
        <taxon>Vespidae</taxon>
        <taxon>Vespinae</taxon>
        <taxon>Vespula</taxon>
    </lineage>
</organism>
<dbReference type="AlphaFoldDB" id="A0ABD2BYJ5"/>
<dbReference type="EMBL" id="JAUDFV010000027">
    <property type="protein sequence ID" value="KAL2737852.1"/>
    <property type="molecule type" value="Genomic_DNA"/>
</dbReference>
<gene>
    <name evidence="1" type="ORF">V1478_001938</name>
</gene>